<comment type="caution">
    <text evidence="1">The sequence shown here is derived from an EMBL/GenBank/DDBJ whole genome shotgun (WGS) entry which is preliminary data.</text>
</comment>
<reference evidence="1" key="1">
    <citation type="submission" date="2022-05" db="EMBL/GenBank/DDBJ databases">
        <title>Chromosome-level genome of Chaenocephalus aceratus.</title>
        <authorList>
            <person name="Park H."/>
        </authorList>
    </citation>
    <scope>NUCLEOTIDE SEQUENCE</scope>
    <source>
        <strain evidence="1">KU_202001</strain>
    </source>
</reference>
<gene>
    <name evidence="1" type="ORF">KUCAC02_025704</name>
</gene>
<name>A0ACB9VVD0_CHAAC</name>
<keyword evidence="2" id="KW-1185">Reference proteome</keyword>
<sequence length="346" mass="36709">MLLWISCHFSCNGYHLVPSSPLFSPSCPETPPAPEDSWRQAGPRGASHIKTSPTDVKQSSKAVCLGDLRAHDTVSNSGPEQLVVPEGPAGGSDRDNSSDELNSKFRSQDSIQLVKKHYSQPQPGLDPPAPAQRQHRHHEPLLHLLHPQELGHLALLAGCGETDIDDGLPDSMDGVVEGSGRTGSARSSANTSVTPLPFMGESDLRCGKVRNESIRGESWSQGPRRAAGPFTQLIYKNINVPVYTTLKGKATQISSVPLPDDDSGSEDDSSSLASLRTSILIPDKKGSVPGSPRAAKRGEGDVSMSSISSESDYAIPPDAYSWTATTLNQNTKSSGPPPTPARAPGL</sequence>
<evidence type="ECO:0000313" key="1">
    <source>
        <dbReference type="EMBL" id="KAI4804060.1"/>
    </source>
</evidence>
<protein>
    <submittedName>
        <fullName evidence="1">Uncharacterized protein</fullName>
    </submittedName>
</protein>
<accession>A0ACB9VVD0</accession>
<proteinExistence type="predicted"/>
<dbReference type="Proteomes" id="UP001057452">
    <property type="component" value="Chromosome 15"/>
</dbReference>
<dbReference type="EMBL" id="CM043799">
    <property type="protein sequence ID" value="KAI4804060.1"/>
    <property type="molecule type" value="Genomic_DNA"/>
</dbReference>
<evidence type="ECO:0000313" key="2">
    <source>
        <dbReference type="Proteomes" id="UP001057452"/>
    </source>
</evidence>
<organism evidence="1 2">
    <name type="scientific">Chaenocephalus aceratus</name>
    <name type="common">Blackfin icefish</name>
    <name type="synonym">Chaenichthys aceratus</name>
    <dbReference type="NCBI Taxonomy" id="36190"/>
    <lineage>
        <taxon>Eukaryota</taxon>
        <taxon>Metazoa</taxon>
        <taxon>Chordata</taxon>
        <taxon>Craniata</taxon>
        <taxon>Vertebrata</taxon>
        <taxon>Euteleostomi</taxon>
        <taxon>Actinopterygii</taxon>
        <taxon>Neopterygii</taxon>
        <taxon>Teleostei</taxon>
        <taxon>Neoteleostei</taxon>
        <taxon>Acanthomorphata</taxon>
        <taxon>Eupercaria</taxon>
        <taxon>Perciformes</taxon>
        <taxon>Notothenioidei</taxon>
        <taxon>Channichthyidae</taxon>
        <taxon>Chaenocephalus</taxon>
    </lineage>
</organism>